<accession>A0ABU7DLX2</accession>
<protein>
    <submittedName>
        <fullName evidence="1">Uncharacterized protein</fullName>
    </submittedName>
</protein>
<evidence type="ECO:0000313" key="2">
    <source>
        <dbReference type="Proteomes" id="UP001352852"/>
    </source>
</evidence>
<evidence type="ECO:0000313" key="1">
    <source>
        <dbReference type="EMBL" id="MED6276087.1"/>
    </source>
</evidence>
<dbReference type="Proteomes" id="UP001352852">
    <property type="component" value="Unassembled WGS sequence"/>
</dbReference>
<sequence length="106" mass="12014">MSEHISKNEEGDEHSVSIEKYNAIFSKPTSDELDGIVFTQSGYNLTRDVFLNVGEVSVCNRLPPKKSNLRQKLVFKKDNLIPAKHIHEREGEAYVFTGLCDIADLF</sequence>
<organism evidence="1 2">
    <name type="scientific">Characodon lateralis</name>
    <dbReference type="NCBI Taxonomy" id="208331"/>
    <lineage>
        <taxon>Eukaryota</taxon>
        <taxon>Metazoa</taxon>
        <taxon>Chordata</taxon>
        <taxon>Craniata</taxon>
        <taxon>Vertebrata</taxon>
        <taxon>Euteleostomi</taxon>
        <taxon>Actinopterygii</taxon>
        <taxon>Neopterygii</taxon>
        <taxon>Teleostei</taxon>
        <taxon>Neoteleostei</taxon>
        <taxon>Acanthomorphata</taxon>
        <taxon>Ovalentaria</taxon>
        <taxon>Atherinomorphae</taxon>
        <taxon>Cyprinodontiformes</taxon>
        <taxon>Goodeidae</taxon>
        <taxon>Characodon</taxon>
    </lineage>
</organism>
<gene>
    <name evidence="1" type="ORF">CHARACLAT_033508</name>
</gene>
<reference evidence="1 2" key="1">
    <citation type="submission" date="2021-06" db="EMBL/GenBank/DDBJ databases">
        <authorList>
            <person name="Palmer J.M."/>
        </authorList>
    </citation>
    <scope>NUCLEOTIDE SEQUENCE [LARGE SCALE GENOMIC DNA]</scope>
    <source>
        <strain evidence="1 2">CL_MEX2019</strain>
        <tissue evidence="1">Muscle</tissue>
    </source>
</reference>
<proteinExistence type="predicted"/>
<name>A0ABU7DLX2_9TELE</name>
<dbReference type="EMBL" id="JAHUTJ010031935">
    <property type="protein sequence ID" value="MED6276087.1"/>
    <property type="molecule type" value="Genomic_DNA"/>
</dbReference>
<comment type="caution">
    <text evidence="1">The sequence shown here is derived from an EMBL/GenBank/DDBJ whole genome shotgun (WGS) entry which is preliminary data.</text>
</comment>
<keyword evidence="2" id="KW-1185">Reference proteome</keyword>